<gene>
    <name evidence="7" type="ORF">AN218_32660</name>
</gene>
<evidence type="ECO:0000256" key="4">
    <source>
        <dbReference type="PROSITE-ProRule" id="PRU00335"/>
    </source>
</evidence>
<proteinExistence type="predicted"/>
<dbReference type="PANTHER" id="PTHR47506:SF1">
    <property type="entry name" value="HTH-TYPE TRANSCRIPTIONAL REGULATOR YJDC"/>
    <property type="match status" value="1"/>
</dbReference>
<dbReference type="EMBL" id="LJGW01000712">
    <property type="protein sequence ID" value="OEV03240.1"/>
    <property type="molecule type" value="Genomic_DNA"/>
</dbReference>
<dbReference type="PATRIC" id="fig|518642.10.peg.274"/>
<evidence type="ECO:0000256" key="5">
    <source>
        <dbReference type="SAM" id="MobiDB-lite"/>
    </source>
</evidence>
<keyword evidence="3" id="KW-0804">Transcription</keyword>
<dbReference type="PRINTS" id="PR00455">
    <property type="entry name" value="HTHTETR"/>
</dbReference>
<name>A0A1E7KH19_9ACTN</name>
<dbReference type="InterPro" id="IPR036271">
    <property type="entry name" value="Tet_transcr_reg_TetR-rel_C_sf"/>
</dbReference>
<feature type="DNA-binding region" description="H-T-H motif" evidence="4">
    <location>
        <begin position="46"/>
        <end position="65"/>
    </location>
</feature>
<dbReference type="Pfam" id="PF00440">
    <property type="entry name" value="TetR_N"/>
    <property type="match status" value="1"/>
</dbReference>
<dbReference type="InterPro" id="IPR001647">
    <property type="entry name" value="HTH_TetR"/>
</dbReference>
<dbReference type="PROSITE" id="PS50977">
    <property type="entry name" value="HTH_TETR_2"/>
    <property type="match status" value="1"/>
</dbReference>
<sequence length="210" mass="22688">MTSRSAGSERPKAEPPQSAPPLTPGARRILDTAAELFYERGITATGVDTVAEAAQITKRTLYNRFGSKDALVTAYLRERDERWRALVTEAVEERAPGLPRLLAPFDVLTSWTASNSRGCAFVNALAELPDPAHPAHRVAAEEKKWLRALFVRLLGESGLKGRERGELADQLVCLHEGALVLHSLRPGPAALRPARAGARTLLRAKGIGAG</sequence>
<evidence type="ECO:0000256" key="2">
    <source>
        <dbReference type="ARBA" id="ARBA00023125"/>
    </source>
</evidence>
<dbReference type="AlphaFoldDB" id="A0A1E7KH19"/>
<comment type="caution">
    <text evidence="7">The sequence shown here is derived from an EMBL/GenBank/DDBJ whole genome shotgun (WGS) entry which is preliminary data.</text>
</comment>
<dbReference type="Proteomes" id="UP000176005">
    <property type="component" value="Unassembled WGS sequence"/>
</dbReference>
<keyword evidence="2 4" id="KW-0238">DNA-binding</keyword>
<dbReference type="GO" id="GO:0003677">
    <property type="term" value="F:DNA binding"/>
    <property type="evidence" value="ECO:0007669"/>
    <property type="project" value="UniProtKB-UniRule"/>
</dbReference>
<protein>
    <recommendedName>
        <fullName evidence="6">HTH tetR-type domain-containing protein</fullName>
    </recommendedName>
</protein>
<evidence type="ECO:0000256" key="1">
    <source>
        <dbReference type="ARBA" id="ARBA00023015"/>
    </source>
</evidence>
<keyword evidence="1" id="KW-0805">Transcription regulation</keyword>
<feature type="region of interest" description="Disordered" evidence="5">
    <location>
        <begin position="1"/>
        <end position="25"/>
    </location>
</feature>
<evidence type="ECO:0000313" key="7">
    <source>
        <dbReference type="EMBL" id="OEV03240.1"/>
    </source>
</evidence>
<dbReference type="Gene3D" id="1.10.357.10">
    <property type="entry name" value="Tetracycline Repressor, domain 2"/>
    <property type="match status" value="1"/>
</dbReference>
<dbReference type="SUPFAM" id="SSF46689">
    <property type="entry name" value="Homeodomain-like"/>
    <property type="match status" value="1"/>
</dbReference>
<dbReference type="RefSeq" id="WP_070020649.1">
    <property type="nucleotide sequence ID" value="NZ_LJGW01000712.1"/>
</dbReference>
<evidence type="ECO:0000256" key="3">
    <source>
        <dbReference type="ARBA" id="ARBA00023163"/>
    </source>
</evidence>
<evidence type="ECO:0000313" key="8">
    <source>
        <dbReference type="Proteomes" id="UP000176005"/>
    </source>
</evidence>
<dbReference type="InterPro" id="IPR009057">
    <property type="entry name" value="Homeodomain-like_sf"/>
</dbReference>
<reference evidence="7 8" key="1">
    <citation type="journal article" date="2016" name="Front. Microbiol.">
        <title>Comparative Genomics Analysis of Streptomyces Species Reveals Their Adaptation to the Marine Environment and Their Diversity at the Genomic Level.</title>
        <authorList>
            <person name="Tian X."/>
            <person name="Zhang Z."/>
            <person name="Yang T."/>
            <person name="Chen M."/>
            <person name="Li J."/>
            <person name="Chen F."/>
            <person name="Yang J."/>
            <person name="Li W."/>
            <person name="Zhang B."/>
            <person name="Zhang Z."/>
            <person name="Wu J."/>
            <person name="Zhang C."/>
            <person name="Long L."/>
            <person name="Xiao J."/>
        </authorList>
    </citation>
    <scope>NUCLEOTIDE SEQUENCE [LARGE SCALE GENOMIC DNA]</scope>
    <source>
        <strain evidence="7 8">SCSIO 10429</strain>
    </source>
</reference>
<organism evidence="7 8">
    <name type="scientific">Streptomyces nanshensis</name>
    <dbReference type="NCBI Taxonomy" id="518642"/>
    <lineage>
        <taxon>Bacteria</taxon>
        <taxon>Bacillati</taxon>
        <taxon>Actinomycetota</taxon>
        <taxon>Actinomycetes</taxon>
        <taxon>Kitasatosporales</taxon>
        <taxon>Streptomycetaceae</taxon>
        <taxon>Streptomyces</taxon>
    </lineage>
</organism>
<keyword evidence="8" id="KW-1185">Reference proteome</keyword>
<accession>A0A1E7KH19</accession>
<dbReference type="PANTHER" id="PTHR47506">
    <property type="entry name" value="TRANSCRIPTIONAL REGULATORY PROTEIN"/>
    <property type="match status" value="1"/>
</dbReference>
<dbReference type="SUPFAM" id="SSF48498">
    <property type="entry name" value="Tetracyclin repressor-like, C-terminal domain"/>
    <property type="match status" value="1"/>
</dbReference>
<evidence type="ECO:0000259" key="6">
    <source>
        <dbReference type="PROSITE" id="PS50977"/>
    </source>
</evidence>
<feature type="domain" description="HTH tetR-type" evidence="6">
    <location>
        <begin position="23"/>
        <end position="83"/>
    </location>
</feature>